<accession>A0A834VAZ5</accession>
<feature type="domain" description="Sushi" evidence="8">
    <location>
        <begin position="509"/>
        <end position="569"/>
    </location>
</feature>
<proteinExistence type="predicted"/>
<dbReference type="SMART" id="SM00032">
    <property type="entry name" value="CCP"/>
    <property type="match status" value="5"/>
</dbReference>
<evidence type="ECO:0000256" key="5">
    <source>
        <dbReference type="PROSITE-ProRule" id="PRU00302"/>
    </source>
</evidence>
<keyword evidence="7" id="KW-0472">Membrane</keyword>
<feature type="region of interest" description="Disordered" evidence="6">
    <location>
        <begin position="973"/>
        <end position="996"/>
    </location>
</feature>
<gene>
    <name evidence="9" type="ORF">SSS_1735</name>
</gene>
<dbReference type="InterPro" id="IPR035976">
    <property type="entry name" value="Sushi/SCR/CCP_sf"/>
</dbReference>
<keyword evidence="3 5" id="KW-1015">Disulfide bond</keyword>
<feature type="region of interest" description="Disordered" evidence="6">
    <location>
        <begin position="899"/>
        <end position="952"/>
    </location>
</feature>
<feature type="compositionally biased region" description="Low complexity" evidence="6">
    <location>
        <begin position="899"/>
        <end position="912"/>
    </location>
</feature>
<organism evidence="9">
    <name type="scientific">Sarcoptes scabiei</name>
    <name type="common">Itch mite</name>
    <name type="synonym">Acarus scabiei</name>
    <dbReference type="NCBI Taxonomy" id="52283"/>
    <lineage>
        <taxon>Eukaryota</taxon>
        <taxon>Metazoa</taxon>
        <taxon>Ecdysozoa</taxon>
        <taxon>Arthropoda</taxon>
        <taxon>Chelicerata</taxon>
        <taxon>Arachnida</taxon>
        <taxon>Acari</taxon>
        <taxon>Acariformes</taxon>
        <taxon>Sarcoptiformes</taxon>
        <taxon>Astigmata</taxon>
        <taxon>Psoroptidia</taxon>
        <taxon>Sarcoptoidea</taxon>
        <taxon>Sarcoptidae</taxon>
        <taxon>Sarcoptinae</taxon>
        <taxon>Sarcoptes</taxon>
    </lineage>
</organism>
<evidence type="ECO:0000313" key="11">
    <source>
        <dbReference type="Proteomes" id="UP000070412"/>
    </source>
</evidence>
<keyword evidence="7" id="KW-0812">Transmembrane</keyword>
<name>A0A834VAZ5_SARSC</name>
<dbReference type="PANTHER" id="PTHR19325:SF575">
    <property type="entry name" value="LOCOMOTION-RELATED PROTEIN HIKARU GENKI"/>
    <property type="match status" value="1"/>
</dbReference>
<reference evidence="11" key="1">
    <citation type="journal article" date="2020" name="PLoS Negl. Trop. Dis.">
        <title>High-quality nuclear genome for Sarcoptes scabiei-A critical resource for a neglected parasite.</title>
        <authorList>
            <person name="Korhonen P.K."/>
            <person name="Gasser R.B."/>
            <person name="Ma G."/>
            <person name="Wang T."/>
            <person name="Stroehlein A.J."/>
            <person name="Young N.D."/>
            <person name="Ang C.S."/>
            <person name="Fernando D.D."/>
            <person name="Lu H.C."/>
            <person name="Taylor S."/>
            <person name="Reynolds S.L."/>
            <person name="Mofiz E."/>
            <person name="Najaraj S.H."/>
            <person name="Gowda H."/>
            <person name="Madugundu A."/>
            <person name="Renuse S."/>
            <person name="Holt D."/>
            <person name="Pandey A."/>
            <person name="Papenfuss A.T."/>
            <person name="Fischer K."/>
        </authorList>
    </citation>
    <scope>NUCLEOTIDE SEQUENCE [LARGE SCALE GENOMIC DNA]</scope>
</reference>
<feature type="domain" description="Sushi" evidence="8">
    <location>
        <begin position="650"/>
        <end position="714"/>
    </location>
</feature>
<keyword evidence="7" id="KW-1133">Transmembrane helix</keyword>
<dbReference type="PANTHER" id="PTHR19325">
    <property type="entry name" value="COMPLEMENT COMPONENT-RELATED SUSHI DOMAIN-CONTAINING"/>
    <property type="match status" value="1"/>
</dbReference>
<dbReference type="Pfam" id="PF00084">
    <property type="entry name" value="Sushi"/>
    <property type="match status" value="4"/>
</dbReference>
<evidence type="ECO:0000313" key="10">
    <source>
        <dbReference type="EnsemblMetazoa" id="KAF7490842.1"/>
    </source>
</evidence>
<reference evidence="9" key="2">
    <citation type="submission" date="2020-01" db="EMBL/GenBank/DDBJ databases">
        <authorList>
            <person name="Korhonen P.K.K."/>
            <person name="Guangxu M.G."/>
            <person name="Wang T.W."/>
            <person name="Stroehlein A.J.S."/>
            <person name="Young N.D."/>
            <person name="Ang C.-S.A."/>
            <person name="Fernando D.W.F."/>
            <person name="Lu H.L."/>
            <person name="Taylor S.T."/>
            <person name="Ehtesham M.E.M."/>
            <person name="Najaraj S.H.N."/>
            <person name="Harsha G.H.G."/>
            <person name="Madugundu A.M."/>
            <person name="Renuse S.R."/>
            <person name="Holt D.H."/>
            <person name="Pandey A.P."/>
            <person name="Papenfuss A.P."/>
            <person name="Gasser R.B.G."/>
            <person name="Fischer K.F."/>
        </authorList>
    </citation>
    <scope>NUCLEOTIDE SEQUENCE</scope>
    <source>
        <strain evidence="9">SSS_KF_BRIS2020</strain>
    </source>
</reference>
<feature type="compositionally biased region" description="Polar residues" evidence="6">
    <location>
        <begin position="457"/>
        <end position="467"/>
    </location>
</feature>
<feature type="disulfide bond" evidence="5">
    <location>
        <begin position="745"/>
        <end position="772"/>
    </location>
</feature>
<dbReference type="PROSITE" id="PS50923">
    <property type="entry name" value="SUSHI"/>
    <property type="match status" value="4"/>
</dbReference>
<feature type="compositionally biased region" description="Polar residues" evidence="6">
    <location>
        <begin position="924"/>
        <end position="952"/>
    </location>
</feature>
<dbReference type="EnsemblMetazoa" id="SSS_1735s_mrna">
    <property type="protein sequence ID" value="KAF7490842.1"/>
    <property type="gene ID" value="SSS_1735"/>
</dbReference>
<feature type="domain" description="Sushi" evidence="8">
    <location>
        <begin position="570"/>
        <end position="632"/>
    </location>
</feature>
<feature type="disulfide bond" evidence="5">
    <location>
        <begin position="540"/>
        <end position="567"/>
    </location>
</feature>
<evidence type="ECO:0000256" key="3">
    <source>
        <dbReference type="ARBA" id="ARBA00023157"/>
    </source>
</evidence>
<feature type="region of interest" description="Disordered" evidence="6">
    <location>
        <begin position="1061"/>
        <end position="1086"/>
    </location>
</feature>
<feature type="region of interest" description="Disordered" evidence="6">
    <location>
        <begin position="40"/>
        <end position="65"/>
    </location>
</feature>
<feature type="disulfide bond" evidence="5">
    <location>
        <begin position="511"/>
        <end position="554"/>
    </location>
</feature>
<sequence length="1117" mass="127391">MKTNITDDYDENDYDECQHQRSKSMLSIDDFEMRLVVSSQRSRKINNATSPSYPSYHKDFKNRNQNNNRERNALYLMVLESINVKNLINYYYFRFHHSILNAIPNDDYIPKQFEENNHNQSDRSQFFENHHHHRNDYDDIEQQLDPKRIRPNITTSSFQFVRLSDNLIETELLNYRIYYREFFSLKISKDNYHLLESLSLSSLSLIKKQKFECSSSPSTESISMKELNHIKINLVNTEICHPQKLSSFDTLGNIRNNANRDQDQLTKSNEIQSVCRFHNEMMSRTQSNSTRSCYCYFFILFLISLLSIRPSQCNTRSHPVFSINSDNNGSAATGPDNTTTVYSLSDLNEVIKKSAFNNPHFFCGAPPLVPNAQSDLLRQQKHFVFQVGSEAEYLCEYGYRAVNGTSKTRCIIDGINIDTAHHVLFEALNSDQNSRITSDRSKYSKVMLHHDDEEPEPNSSIQRSPNDLFNRKKSSRKNDDDLYEIEGQPNAKKIQAHWYPPITLDCQLVYCPDPGQVKHARRNDPKINPFAYNTNVHYACEEGYETIGVPFLTCRQDGTWNRQPPECRLKQCPLITEPKNGWIKYSDNNRPTHSRAEYYCNQGYRLNALSNTRHCGSNNSWTLLEQTPLIFISPSIDSKARNDSYECLPVTCPTPSKPHNGLRIVDVNRKQRQNRQNFIPGDIIIYNCISNKIRATARCNSDGEWSRGMPHCPIDETINSLKCKPFDSFTHGSVKYVENAAVFSCKDGFELEGKSTINCNPNGVWNGPLPRCVLKMAAPPELVPTTSNTISSISDTVITNESIDDQEPKISKTLMILLILISIVLFVLIVVATVSFYHWRQRRLNSKTWQRYFGHYYHRQSKTNIMLSTQFGANMHHNHNHHQNHTVNGVQNATIGSTASSIGSTSNTTTTARLLPRTGKLSRQKSAGYQLQSSFSSGDENNSDMKSFTTDQTITSERARTISTYVDDTCAEYEDEEEDEFVEEDEDDDQDEDGASIFRHPSIPIAIAAKKNNSLPLDILSSSINDQNYMDSFGDHSNLGEDASIMNSTRQGYNPAKRALSSGNAHQLNGNYHQQSSSSQSKPTSIPLAANNEMTLLTLNSTSSQNGNNFVIPVTDL</sequence>
<feature type="region of interest" description="Disordered" evidence="6">
    <location>
        <begin position="449"/>
        <end position="480"/>
    </location>
</feature>
<feature type="domain" description="Sushi" evidence="8">
    <location>
        <begin position="721"/>
        <end position="774"/>
    </location>
</feature>
<feature type="compositionally biased region" description="Polar residues" evidence="6">
    <location>
        <begin position="1061"/>
        <end position="1073"/>
    </location>
</feature>
<feature type="disulfide bond" evidence="5">
    <location>
        <begin position="572"/>
        <end position="615"/>
    </location>
</feature>
<dbReference type="InterPro" id="IPR050350">
    <property type="entry name" value="Compl-Cell_Adhes-Reg"/>
</dbReference>
<comment type="caution">
    <text evidence="5">Lacks conserved residue(s) required for the propagation of feature annotation.</text>
</comment>
<keyword evidence="1 5" id="KW-0768">Sushi</keyword>
<evidence type="ECO:0000256" key="2">
    <source>
        <dbReference type="ARBA" id="ARBA00022737"/>
    </source>
</evidence>
<feature type="transmembrane region" description="Helical" evidence="7">
    <location>
        <begin position="814"/>
        <end position="837"/>
    </location>
</feature>
<evidence type="ECO:0000259" key="8">
    <source>
        <dbReference type="PROSITE" id="PS50923"/>
    </source>
</evidence>
<dbReference type="SUPFAM" id="SSF57535">
    <property type="entry name" value="Complement control module/SCR domain"/>
    <property type="match status" value="5"/>
</dbReference>
<dbReference type="OrthoDB" id="6499124at2759"/>
<evidence type="ECO:0000256" key="6">
    <source>
        <dbReference type="SAM" id="MobiDB-lite"/>
    </source>
</evidence>
<dbReference type="CDD" id="cd00033">
    <property type="entry name" value="CCP"/>
    <property type="match status" value="5"/>
</dbReference>
<evidence type="ECO:0000313" key="9">
    <source>
        <dbReference type="EMBL" id="KAF7490842.1"/>
    </source>
</evidence>
<keyword evidence="11" id="KW-1185">Reference proteome</keyword>
<feature type="compositionally biased region" description="Basic and acidic residues" evidence="6">
    <location>
        <begin position="56"/>
        <end position="65"/>
    </location>
</feature>
<feature type="compositionally biased region" description="Polar residues" evidence="6">
    <location>
        <begin position="40"/>
        <end position="53"/>
    </location>
</feature>
<dbReference type="AlphaFoldDB" id="A0A834VAZ5"/>
<reference evidence="10" key="3">
    <citation type="submission" date="2022-06" db="UniProtKB">
        <authorList>
            <consortium name="EnsemblMetazoa"/>
        </authorList>
    </citation>
    <scope>IDENTIFICATION</scope>
</reference>
<protein>
    <submittedName>
        <fullName evidence="9">Sushi, von Willebrand factor type A, EGF and pentraxin domain-containing protein 1</fullName>
    </submittedName>
</protein>
<keyword evidence="4" id="KW-0325">Glycoprotein</keyword>
<dbReference type="Proteomes" id="UP000070412">
    <property type="component" value="Unassembled WGS sequence"/>
</dbReference>
<evidence type="ECO:0000256" key="4">
    <source>
        <dbReference type="ARBA" id="ARBA00023180"/>
    </source>
</evidence>
<dbReference type="Gene3D" id="2.10.70.10">
    <property type="entry name" value="Complement Module, domain 1"/>
    <property type="match status" value="5"/>
</dbReference>
<dbReference type="InterPro" id="IPR000436">
    <property type="entry name" value="Sushi_SCR_CCP_dom"/>
</dbReference>
<evidence type="ECO:0000256" key="7">
    <source>
        <dbReference type="SAM" id="Phobius"/>
    </source>
</evidence>
<keyword evidence="2" id="KW-0677">Repeat</keyword>
<evidence type="ECO:0000256" key="1">
    <source>
        <dbReference type="ARBA" id="ARBA00022659"/>
    </source>
</evidence>
<feature type="compositionally biased region" description="Acidic residues" evidence="6">
    <location>
        <begin position="973"/>
        <end position="994"/>
    </location>
</feature>
<dbReference type="EMBL" id="WVUK01000062">
    <property type="protein sequence ID" value="KAF7490842.1"/>
    <property type="molecule type" value="Genomic_DNA"/>
</dbReference>